<dbReference type="InterPro" id="IPR053175">
    <property type="entry name" value="DHMBA_Reg_Transcription_Factor"/>
</dbReference>
<proteinExistence type="predicted"/>
<comment type="caution">
    <text evidence="1">The sequence shown here is derived from an EMBL/GenBank/DDBJ whole genome shotgun (WGS) entry which is preliminary data.</text>
</comment>
<dbReference type="PANTHER" id="PTHR38791:SF1">
    <property type="entry name" value="TRANSCRIPTION FACTOR, PUTATIVE-RELATED"/>
    <property type="match status" value="1"/>
</dbReference>
<evidence type="ECO:0000313" key="1">
    <source>
        <dbReference type="EMBL" id="RYO03747.1"/>
    </source>
</evidence>
<accession>A0ABY0GE24</accession>
<evidence type="ECO:0000313" key="2">
    <source>
        <dbReference type="Proteomes" id="UP000293195"/>
    </source>
</evidence>
<sequence>MQRAKTTGTACTGYRDTTNLRISDQTDSVRTKALANVKSSKKQPSAGEPKTKLKLKVRHLPQDLLIMGRDMFFTYYVSDFSRTWDFLYKYLDSSQAPKHLILSIEAVSLAFLSHQVSSYTAKDLGRRKYCEALRKINIALQDPEAARATSTFEGVLLLDLFEKIMKSASEINTSRHAHIEGALTLVKLRGVETFKEGTEMRALMGLSLNSTICSLSTGQPVDDAIRQIRVHAAHFVNTDYPKWKLSGLMLEVTDLAAAMRKGCMTTEERIAKSAYFDRELELIALEASPVWTFERKNLGVSDGVRLVPNGFPPIYDVYPDRMITQMWNVLRIARMLLCEEIIASCAVSSDPEAYAQAECSKTALLNLVQEIVASVPQMTDCESVAKHKLPSGSTGKQHTHSMPHILDVYILIFSLYVVAWSKSCPQAAVEWSIKQLQHIADHFVIKEAAVILEILKKQKMEELINPWYKVSGHISNASGHLWMQSAPGHDTYTNCNHDTLPEESESVSQSHLSHLVDLTYAIATSSAPVHIPGPRQLPL</sequence>
<organism evidence="1 2">
    <name type="scientific">Alternaria tenuissima</name>
    <dbReference type="NCBI Taxonomy" id="119927"/>
    <lineage>
        <taxon>Eukaryota</taxon>
        <taxon>Fungi</taxon>
        <taxon>Dikarya</taxon>
        <taxon>Ascomycota</taxon>
        <taxon>Pezizomycotina</taxon>
        <taxon>Dothideomycetes</taxon>
        <taxon>Pleosporomycetidae</taxon>
        <taxon>Pleosporales</taxon>
        <taxon>Pleosporineae</taxon>
        <taxon>Pleosporaceae</taxon>
        <taxon>Alternaria</taxon>
        <taxon>Alternaria sect. Alternaria</taxon>
        <taxon>Alternaria alternata complex</taxon>
    </lineage>
</organism>
<dbReference type="EMBL" id="PDXF01000012">
    <property type="protein sequence ID" value="RYO03747.1"/>
    <property type="molecule type" value="Genomic_DNA"/>
</dbReference>
<dbReference type="PANTHER" id="PTHR38791">
    <property type="entry name" value="ZN(II)2CYS6 TRANSCRIPTION FACTOR (EUROFUNG)-RELATED-RELATED"/>
    <property type="match status" value="1"/>
</dbReference>
<keyword evidence="2" id="KW-1185">Reference proteome</keyword>
<gene>
    <name evidence="1" type="ORF">AA0119_g4559</name>
</gene>
<name>A0ABY0GE24_9PLEO</name>
<protein>
    <recommendedName>
        <fullName evidence="3">Transcription factor domain-containing protein</fullName>
    </recommendedName>
</protein>
<dbReference type="Proteomes" id="UP000293195">
    <property type="component" value="Unassembled WGS sequence"/>
</dbReference>
<reference evidence="2" key="1">
    <citation type="journal article" date="2019" name="bioRxiv">
        <title>Genomics, evolutionary history and diagnostics of the Alternaria alternata species group including apple and Asian pear pathotypes.</title>
        <authorList>
            <person name="Armitage A.D."/>
            <person name="Cockerton H.M."/>
            <person name="Sreenivasaprasad S."/>
            <person name="Woodhall J.W."/>
            <person name="Lane C.R."/>
            <person name="Harrison R.J."/>
            <person name="Clarkson J.P."/>
        </authorList>
    </citation>
    <scope>NUCLEOTIDE SEQUENCE [LARGE SCALE GENOMIC DNA]</scope>
    <source>
        <strain evidence="2">FERA 635</strain>
    </source>
</reference>
<evidence type="ECO:0008006" key="3">
    <source>
        <dbReference type="Google" id="ProtNLM"/>
    </source>
</evidence>